<evidence type="ECO:0000256" key="2">
    <source>
        <dbReference type="ARBA" id="ARBA00022723"/>
    </source>
</evidence>
<dbReference type="Proteomes" id="UP001216907">
    <property type="component" value="Unassembled WGS sequence"/>
</dbReference>
<dbReference type="SUPFAM" id="SSF46626">
    <property type="entry name" value="Cytochrome c"/>
    <property type="match status" value="2"/>
</dbReference>
<keyword evidence="1 4" id="KW-0349">Heme</keyword>
<dbReference type="PANTHER" id="PTHR33546:SF1">
    <property type="entry name" value="LARGE, MULTIFUNCTIONAL SECRETED PROTEIN"/>
    <property type="match status" value="1"/>
</dbReference>
<evidence type="ECO:0000256" key="1">
    <source>
        <dbReference type="ARBA" id="ARBA00022617"/>
    </source>
</evidence>
<dbReference type="PROSITE" id="PS50025">
    <property type="entry name" value="LAM_G_DOMAIN"/>
    <property type="match status" value="1"/>
</dbReference>
<sequence>MRRTVPPLVAAASLALASLGAASGEEAPAVSARFAVEDAERLAREARESGDPARGALVFFRPSLQCAQCHAGDVKGKPPSLGPDLAAIGRPKSDRHVVESILAPSKEIRPGFEPVVVARRDGTVLTGLLAGERPEALLVRDPARNGEVVVVPREEIEERKAGATSVMPAGLVEQLADRREFLDLVRYVLDIAENGPARALALRPPESAFAAPPLPEYERRVDHAGLIAGLGPESYRRGEAIYDRVCVNCHGTPDRPGSLPNSLRFASGAFKNGKDPLSLYRTLTHGFGQMTPQSWMVPEQKYDVIHYIREAYLKPRNPSQYVPADPVYIAGLPKGDTRGPAATAVEPWLTMDYGPSLSLTCEVGDDGSNFAYKGVAVRLDAGPGGVSRGRAWAAFEHDTLRLAAGWTGDGFIDWNGINFNGRHEVHPRVAGVVQVGNPSGPGWADPATGSFVDPRLRGRDGRAYGPLPRAWAHYRGQYRHGDRVVLAYTVGTTDVLETPSADLNGPEPVFSRTFNLGPRAKPMVLQVARGAAGLMRTFPSGDGAEGAVAFLGPEPGPAPNSPPDAPPVRFDGGTHVEIAKTTAIDLSRGDFTIAARFQTREGGSLFAETAPGERWVPDGRTLCVRDGRPVFDIGWVGALESGRDVDDGAWHEVVLTYDHATGRAILFVDGARDEAKELPPKGALADRVARIGYTAPDFPQPKSHFEGRIAEVRLFGKALAPDEAAGAMTTGTDDARLVACWKPDAALGGEVRDVTGHGHDGRVVRGDSPRPLEAGVLAGVSPPVAGVAWSSTAEGDLRLTIPAGPEPLRFTLATARVPKAGDAKSLASALKDGIATDLAALTRGGPSRWPVVLETAVQPGRDDGPFAIDVLTPPDANPWNCRMRASGLDFFPGGRALALCTWDGDVWRVDGLDDPAGRLRWRRFACGLFQPLGLKVVDGVVHVSCRDQIVALRDLDGDGEADYYENINSDHQVTDHFHEFAMDLQTDVEGSFYYARAARHGKTAVVPQHGTLLKVARDGSRTEILATGFRAPNGVCLNPDGSFFSTDQEGFWLPKNRINHVVRGGFYGNMWGFHDVADPSDSAMAPPVCWIDNAMDRSPAEPVWVDSAKWGPLKGSLLNLSYGMGKVFVVPHETVAGEVQGGVCELPGASFPTGVMRGRFHPVDGQLYVCGLFAWAGNREQPGGLYRLRYTGKPVHVPVGLHARQGRLDLTFSGPLDRETAVETARFSVSTWTLRRSAEYGSKHHDERTIPVDSASLSADARTLSLHIRDLAPSQCMEVVYDLKGSAGEPVAGRLQNTILRLGE</sequence>
<evidence type="ECO:0000259" key="7">
    <source>
        <dbReference type="PROSITE" id="PS51007"/>
    </source>
</evidence>
<feature type="domain" description="Cytochrome c" evidence="7">
    <location>
        <begin position="50"/>
        <end position="192"/>
    </location>
</feature>
<reference evidence="8 9" key="1">
    <citation type="submission" date="2023-03" db="EMBL/GenBank/DDBJ databases">
        <title>Paludisphaera mucosa sp. nov. a novel planctomycete from northern fen.</title>
        <authorList>
            <person name="Ivanova A."/>
        </authorList>
    </citation>
    <scope>NUCLEOTIDE SEQUENCE [LARGE SCALE GENOMIC DNA]</scope>
    <source>
        <strain evidence="8 9">Pla2</strain>
    </source>
</reference>
<keyword evidence="3 4" id="KW-0408">Iron</keyword>
<dbReference type="Gene3D" id="2.60.120.200">
    <property type="match status" value="1"/>
</dbReference>
<keyword evidence="9" id="KW-1185">Reference proteome</keyword>
<dbReference type="Pfam" id="PF13385">
    <property type="entry name" value="Laminin_G_3"/>
    <property type="match status" value="1"/>
</dbReference>
<dbReference type="RefSeq" id="WP_277862933.1">
    <property type="nucleotide sequence ID" value="NZ_JARRAG010000002.1"/>
</dbReference>
<dbReference type="InterPro" id="IPR009056">
    <property type="entry name" value="Cyt_c-like_dom"/>
</dbReference>
<evidence type="ECO:0000313" key="9">
    <source>
        <dbReference type="Proteomes" id="UP001216907"/>
    </source>
</evidence>
<dbReference type="NCBIfam" id="TIGR02603">
    <property type="entry name" value="CxxCH_TIGR02603"/>
    <property type="match status" value="1"/>
</dbReference>
<evidence type="ECO:0000256" key="3">
    <source>
        <dbReference type="ARBA" id="ARBA00023004"/>
    </source>
</evidence>
<dbReference type="InterPro" id="IPR013427">
    <property type="entry name" value="Haem-bd_dom_put"/>
</dbReference>
<feature type="signal peptide" evidence="5">
    <location>
        <begin position="1"/>
        <end position="23"/>
    </location>
</feature>
<dbReference type="InterPro" id="IPR013320">
    <property type="entry name" value="ConA-like_dom_sf"/>
</dbReference>
<name>A0ABT6FGE9_9BACT</name>
<feature type="domain" description="Cytochrome c" evidence="7">
    <location>
        <begin position="233"/>
        <end position="312"/>
    </location>
</feature>
<evidence type="ECO:0000256" key="4">
    <source>
        <dbReference type="PROSITE-ProRule" id="PRU00433"/>
    </source>
</evidence>
<dbReference type="InterPro" id="IPR036909">
    <property type="entry name" value="Cyt_c-like_dom_sf"/>
</dbReference>
<dbReference type="Pfam" id="PF20601">
    <property type="entry name" value="DUF6797"/>
    <property type="match status" value="1"/>
</dbReference>
<evidence type="ECO:0000259" key="6">
    <source>
        <dbReference type="PROSITE" id="PS50025"/>
    </source>
</evidence>
<dbReference type="PANTHER" id="PTHR33546">
    <property type="entry name" value="LARGE, MULTIFUNCTIONAL SECRETED PROTEIN-RELATED"/>
    <property type="match status" value="1"/>
</dbReference>
<dbReference type="InterPro" id="IPR011042">
    <property type="entry name" value="6-blade_b-propeller_TolB-like"/>
</dbReference>
<evidence type="ECO:0000256" key="5">
    <source>
        <dbReference type="SAM" id="SignalP"/>
    </source>
</evidence>
<dbReference type="Gene3D" id="1.10.760.10">
    <property type="entry name" value="Cytochrome c-like domain"/>
    <property type="match status" value="2"/>
</dbReference>
<keyword evidence="2 4" id="KW-0479">Metal-binding</keyword>
<dbReference type="PROSITE" id="PS51007">
    <property type="entry name" value="CYTC"/>
    <property type="match status" value="2"/>
</dbReference>
<protein>
    <submittedName>
        <fullName evidence="8">C-type cytochrome</fullName>
    </submittedName>
</protein>
<gene>
    <name evidence="8" type="ORF">PZE19_22945</name>
</gene>
<dbReference type="EMBL" id="JARRAG010000002">
    <property type="protein sequence ID" value="MDG3006639.1"/>
    <property type="molecule type" value="Genomic_DNA"/>
</dbReference>
<feature type="domain" description="Laminin G" evidence="6">
    <location>
        <begin position="565"/>
        <end position="740"/>
    </location>
</feature>
<accession>A0ABT6FGE9</accession>
<organism evidence="8 9">
    <name type="scientific">Paludisphaera mucosa</name>
    <dbReference type="NCBI Taxonomy" id="3030827"/>
    <lineage>
        <taxon>Bacteria</taxon>
        <taxon>Pseudomonadati</taxon>
        <taxon>Planctomycetota</taxon>
        <taxon>Planctomycetia</taxon>
        <taxon>Isosphaerales</taxon>
        <taxon>Isosphaeraceae</taxon>
        <taxon>Paludisphaera</taxon>
    </lineage>
</organism>
<dbReference type="Gene3D" id="2.120.10.30">
    <property type="entry name" value="TolB, C-terminal domain"/>
    <property type="match status" value="1"/>
</dbReference>
<keyword evidence="5" id="KW-0732">Signal</keyword>
<dbReference type="InterPro" id="IPR046476">
    <property type="entry name" value="DUF6797"/>
</dbReference>
<dbReference type="CDD" id="cd00110">
    <property type="entry name" value="LamG"/>
    <property type="match status" value="1"/>
</dbReference>
<dbReference type="SUPFAM" id="SSF63829">
    <property type="entry name" value="Calcium-dependent phosphotriesterase"/>
    <property type="match status" value="1"/>
</dbReference>
<comment type="caution">
    <text evidence="8">The sequence shown here is derived from an EMBL/GenBank/DDBJ whole genome shotgun (WGS) entry which is preliminary data.</text>
</comment>
<proteinExistence type="predicted"/>
<evidence type="ECO:0000313" key="8">
    <source>
        <dbReference type="EMBL" id="MDG3006639.1"/>
    </source>
</evidence>
<dbReference type="Pfam" id="PF13442">
    <property type="entry name" value="Cytochrome_CBB3"/>
    <property type="match status" value="1"/>
</dbReference>
<feature type="chain" id="PRO_5047098701" evidence="5">
    <location>
        <begin position="24"/>
        <end position="1304"/>
    </location>
</feature>
<dbReference type="InterPro" id="IPR001791">
    <property type="entry name" value="Laminin_G"/>
</dbReference>
<dbReference type="SUPFAM" id="SSF49899">
    <property type="entry name" value="Concanavalin A-like lectins/glucanases"/>
    <property type="match status" value="1"/>
</dbReference>